<evidence type="ECO:0000256" key="1">
    <source>
        <dbReference type="SAM" id="MobiDB-lite"/>
    </source>
</evidence>
<keyword evidence="3" id="KW-1185">Reference proteome</keyword>
<comment type="caution">
    <text evidence="2">The sequence shown here is derived from an EMBL/GenBank/DDBJ whole genome shotgun (WGS) entry which is preliminary data.</text>
</comment>
<accession>A0A543CSL6</accession>
<feature type="compositionally biased region" description="Gly residues" evidence="1">
    <location>
        <begin position="439"/>
        <end position="466"/>
    </location>
</feature>
<name>A0A543CSL6_9ACTN</name>
<reference evidence="2 3" key="1">
    <citation type="submission" date="2019-06" db="EMBL/GenBank/DDBJ databases">
        <title>Sequencing the genomes of 1000 actinobacteria strains.</title>
        <authorList>
            <person name="Klenk H.-P."/>
        </authorList>
    </citation>
    <scope>NUCLEOTIDE SEQUENCE [LARGE SCALE GENOMIC DNA]</scope>
    <source>
        <strain evidence="2 3">DSM 102200</strain>
    </source>
</reference>
<feature type="region of interest" description="Disordered" evidence="1">
    <location>
        <begin position="49"/>
        <end position="85"/>
    </location>
</feature>
<feature type="region of interest" description="Disordered" evidence="1">
    <location>
        <begin position="1"/>
        <end position="20"/>
    </location>
</feature>
<feature type="compositionally biased region" description="Polar residues" evidence="1">
    <location>
        <begin position="1"/>
        <end position="14"/>
    </location>
</feature>
<feature type="compositionally biased region" description="Pro residues" evidence="1">
    <location>
        <begin position="324"/>
        <end position="334"/>
    </location>
</feature>
<evidence type="ECO:0000313" key="2">
    <source>
        <dbReference type="EMBL" id="TQM00102.1"/>
    </source>
</evidence>
<evidence type="ECO:0000313" key="3">
    <source>
        <dbReference type="Proteomes" id="UP000316096"/>
    </source>
</evidence>
<feature type="compositionally biased region" description="Low complexity" evidence="1">
    <location>
        <begin position="351"/>
        <end position="360"/>
    </location>
</feature>
<proteinExistence type="predicted"/>
<dbReference type="Proteomes" id="UP000316096">
    <property type="component" value="Unassembled WGS sequence"/>
</dbReference>
<feature type="region of interest" description="Disordered" evidence="1">
    <location>
        <begin position="257"/>
        <end position="290"/>
    </location>
</feature>
<feature type="compositionally biased region" description="Gly residues" evidence="1">
    <location>
        <begin position="399"/>
        <end position="416"/>
    </location>
</feature>
<dbReference type="EMBL" id="VFOZ01000001">
    <property type="protein sequence ID" value="TQM00102.1"/>
    <property type="molecule type" value="Genomic_DNA"/>
</dbReference>
<dbReference type="AlphaFoldDB" id="A0A543CSL6"/>
<sequence>MVLGQNDENGSQTCELPGCDNPIIQFPGAAPPRKYCCSDHRREARRLRYATRAATPPEPEPTERSVVSLTSPSRAPVRPADRQEKKAAWRGTRAILALAGVSAVVAGLIPGDTGFTPGGTGTHQTAARPRTANPQATVVDATWAPRAKKVLAQVNADLSEIDKAEAAAAAVPPEKRSARLRALLQRLDLRASDLTRLRNLLRSNLSLVANYGQAAESLADTQKQLGLLNQARGSLRSLSGPAREDMNWILNGLESQAGKLSQEERSHREAEENLRRPAVEASGQALPDLPDDVHALVREVKKEADESNPSRRHQDHPQSGSPWPDRPPSPPHSPPGNSNRTGAPPHPHSPSPTAKPSTPADHGKAPTRHEPSTPSKPAPPAPAHHEPAPQAPARPATPSGGGGQFSVDTGSGGGDSGSVASDASDSGVASDAGDSGDSGDAGGSDGGDGGGDGGDGGDGGGDGGGE</sequence>
<gene>
    <name evidence="2" type="ORF">FB559_5808</name>
</gene>
<feature type="compositionally biased region" description="Low complexity" evidence="1">
    <location>
        <begin position="417"/>
        <end position="435"/>
    </location>
</feature>
<feature type="compositionally biased region" description="Basic and acidic residues" evidence="1">
    <location>
        <begin position="361"/>
        <end position="371"/>
    </location>
</feature>
<organism evidence="2 3">
    <name type="scientific">Actinoallomurus bryophytorum</name>
    <dbReference type="NCBI Taxonomy" id="1490222"/>
    <lineage>
        <taxon>Bacteria</taxon>
        <taxon>Bacillati</taxon>
        <taxon>Actinomycetota</taxon>
        <taxon>Actinomycetes</taxon>
        <taxon>Streptosporangiales</taxon>
        <taxon>Thermomonosporaceae</taxon>
        <taxon>Actinoallomurus</taxon>
    </lineage>
</organism>
<protein>
    <submittedName>
        <fullName evidence="2">Uncharacterized protein</fullName>
    </submittedName>
</protein>
<feature type="region of interest" description="Disordered" evidence="1">
    <location>
        <begin position="302"/>
        <end position="466"/>
    </location>
</feature>
<feature type="compositionally biased region" description="Basic and acidic residues" evidence="1">
    <location>
        <begin position="261"/>
        <end position="278"/>
    </location>
</feature>